<protein>
    <submittedName>
        <fullName evidence="2">Uncharacterized protein</fullName>
    </submittedName>
</protein>
<evidence type="ECO:0000313" key="3">
    <source>
        <dbReference type="Proteomes" id="UP001302662"/>
    </source>
</evidence>
<keyword evidence="1" id="KW-0472">Membrane</keyword>
<feature type="transmembrane region" description="Helical" evidence="1">
    <location>
        <begin position="28"/>
        <end position="49"/>
    </location>
</feature>
<keyword evidence="3" id="KW-1185">Reference proteome</keyword>
<name>A0AA96V7I1_9EURY</name>
<sequence>MLEEFINRLKMTIEEIIEWTSSLTWRQAFILIVASILFLILILLLSLYLNIFRI</sequence>
<reference evidence="2 3" key="1">
    <citation type="submission" date="2023-07" db="EMBL/GenBank/DDBJ databases">
        <title>Closed genome sequence of Methanimicrococcus sp. Es2.</title>
        <authorList>
            <person name="Protasov E."/>
            <person name="Platt K."/>
            <person name="Reeh H."/>
            <person name="Poehlein A."/>
            <person name="Daniel R."/>
            <person name="Brune A."/>
        </authorList>
    </citation>
    <scope>NUCLEOTIDE SEQUENCE [LARGE SCALE GENOMIC DNA]</scope>
    <source>
        <strain evidence="2 3">Es2</strain>
    </source>
</reference>
<dbReference type="Proteomes" id="UP001302662">
    <property type="component" value="Chromosome"/>
</dbReference>
<evidence type="ECO:0000313" key="2">
    <source>
        <dbReference type="EMBL" id="WNY28182.1"/>
    </source>
</evidence>
<dbReference type="EMBL" id="CP131062">
    <property type="protein sequence ID" value="WNY28182.1"/>
    <property type="molecule type" value="Genomic_DNA"/>
</dbReference>
<accession>A0AA96V7I1</accession>
<keyword evidence="1" id="KW-0812">Transmembrane</keyword>
<organism evidence="2 3">
    <name type="scientific">Methanimicrococcus stummii</name>
    <dbReference type="NCBI Taxonomy" id="3028294"/>
    <lineage>
        <taxon>Archaea</taxon>
        <taxon>Methanobacteriati</taxon>
        <taxon>Methanobacteriota</taxon>
        <taxon>Stenosarchaea group</taxon>
        <taxon>Methanomicrobia</taxon>
        <taxon>Methanosarcinales</taxon>
        <taxon>Methanosarcinaceae</taxon>
        <taxon>Methanimicrococcus</taxon>
    </lineage>
</organism>
<proteinExistence type="predicted"/>
<gene>
    <name evidence="2" type="ORF">MmiEs2_03650</name>
</gene>
<keyword evidence="1" id="KW-1133">Transmembrane helix</keyword>
<dbReference type="AlphaFoldDB" id="A0AA96V7I1"/>
<evidence type="ECO:0000256" key="1">
    <source>
        <dbReference type="SAM" id="Phobius"/>
    </source>
</evidence>
<dbReference type="KEGG" id="mees:MmiEs2_03650"/>